<gene>
    <name evidence="3" type="ORF">GGP45_002690</name>
</gene>
<feature type="compositionally biased region" description="Polar residues" evidence="2">
    <location>
        <begin position="592"/>
        <end position="608"/>
    </location>
</feature>
<dbReference type="RefSeq" id="WP_259040280.1">
    <property type="nucleotide sequence ID" value="NZ_JANUAB010000005.1"/>
</dbReference>
<evidence type="ECO:0000256" key="2">
    <source>
        <dbReference type="SAM" id="MobiDB-lite"/>
    </source>
</evidence>
<protein>
    <submittedName>
        <fullName evidence="3">Tol biopolymer transport system component</fullName>
    </submittedName>
</protein>
<name>A0A9X2V7K5_9BACT</name>
<organism evidence="3 4">
    <name type="scientific">Salinibacter ruber</name>
    <dbReference type="NCBI Taxonomy" id="146919"/>
    <lineage>
        <taxon>Bacteria</taxon>
        <taxon>Pseudomonadati</taxon>
        <taxon>Rhodothermota</taxon>
        <taxon>Rhodothermia</taxon>
        <taxon>Rhodothermales</taxon>
        <taxon>Salinibacteraceae</taxon>
        <taxon>Salinibacter</taxon>
    </lineage>
</organism>
<evidence type="ECO:0000313" key="4">
    <source>
        <dbReference type="Proteomes" id="UP001155144"/>
    </source>
</evidence>
<dbReference type="PANTHER" id="PTHR36842:SF1">
    <property type="entry name" value="PROTEIN TOLB"/>
    <property type="match status" value="1"/>
</dbReference>
<proteinExistence type="inferred from homology"/>
<dbReference type="InterPro" id="IPR011659">
    <property type="entry name" value="WD40"/>
</dbReference>
<reference evidence="3" key="1">
    <citation type="submission" date="2022-08" db="EMBL/GenBank/DDBJ databases">
        <title>Genomic Encyclopedia of Type Strains, Phase V (KMG-V): Genome sequencing to study the core and pangenomes of soil and plant-associated prokaryotes.</title>
        <authorList>
            <person name="Whitman W."/>
        </authorList>
    </citation>
    <scope>NUCLEOTIDE SEQUENCE</scope>
    <source>
        <strain evidence="3">SP3026</strain>
    </source>
</reference>
<dbReference type="Proteomes" id="UP001155144">
    <property type="component" value="Unassembled WGS sequence"/>
</dbReference>
<accession>A0A9X2V7K5</accession>
<comment type="similarity">
    <text evidence="1">Belongs to the TolB family.</text>
</comment>
<comment type="caution">
    <text evidence="3">The sequence shown here is derived from an EMBL/GenBank/DDBJ whole genome shotgun (WGS) entry which is preliminary data.</text>
</comment>
<evidence type="ECO:0000313" key="3">
    <source>
        <dbReference type="EMBL" id="MCS4122330.1"/>
    </source>
</evidence>
<dbReference type="InterPro" id="IPR011042">
    <property type="entry name" value="6-blade_b-propeller_TolB-like"/>
</dbReference>
<dbReference type="EMBL" id="JANUBL010000005">
    <property type="protein sequence ID" value="MCS4122330.1"/>
    <property type="molecule type" value="Genomic_DNA"/>
</dbReference>
<dbReference type="Pfam" id="PF07676">
    <property type="entry name" value="PD40"/>
    <property type="match status" value="5"/>
</dbReference>
<dbReference type="Gene3D" id="2.120.10.30">
    <property type="entry name" value="TolB, C-terminal domain"/>
    <property type="match status" value="3"/>
</dbReference>
<dbReference type="AlphaFoldDB" id="A0A9X2V7K5"/>
<dbReference type="SUPFAM" id="SSF82171">
    <property type="entry name" value="DPP6 N-terminal domain-like"/>
    <property type="match status" value="1"/>
</dbReference>
<evidence type="ECO:0000256" key="1">
    <source>
        <dbReference type="ARBA" id="ARBA00009820"/>
    </source>
</evidence>
<feature type="region of interest" description="Disordered" evidence="2">
    <location>
        <begin position="583"/>
        <end position="633"/>
    </location>
</feature>
<dbReference type="PANTHER" id="PTHR36842">
    <property type="entry name" value="PROTEIN TOLB HOMOLOG"/>
    <property type="match status" value="1"/>
</dbReference>
<sequence length="633" mass="69628">MFSPVRSRFLLVTALLAVLVGSLLVPSVQAQYFGKNKAQYEQFSWKTFETEHFAFYFYPAEKRAVRDAARMAERWYARHTQVFQHRFEEKKPIILYANGADFRQTSVIDQPISPGTGGFTEPMMERVVMPLTASYGETSHVLGHELVHSFHFDIGLGGSDGNFSLQNLPAWLIEGMAEYLSVGRKSTHTTMWMRDAVRRGEMPSFEELANPREYFPYRYGHAFLAYIGGKYGDPAVTDLFKQGGRSGLRPAIRQLFGVSPDSLAAEWAQATREAYLPLMENRTAPDSVGKKVLSADINGGRVNISPSLSPDGRYVAFISERELFDFNLYVADAQTGEVVAELDRASMTSHFNVLRFIGSAGTWSPDGRRLAFVSSAEGDNQITIWSATDEEVKRSFQVEGVTALKNPAWSPGGNRLAFVGNDGGISDLYVLDLETKNVRQLTNDRYADLQPTWSPDGGTIAFSTDRAETNLDRLDPSKKMDLGLIDVESREISVREPFGDALHHNPQFSPDGQSLYFISDKGGFKDIYRMERSSGDLFRVTRLQTGVSGITALSPAMSVASQAGSMMVSVYGDGRYTGVRLSAGEAKGSPLPDTTTAGRLKVSPSSSGEAEKDEDALDANAGRGSVPGGAEEK</sequence>